<accession>A0A8S3W234</accession>
<dbReference type="Proteomes" id="UP000691718">
    <property type="component" value="Unassembled WGS sequence"/>
</dbReference>
<dbReference type="CDD" id="cd09076">
    <property type="entry name" value="L1-EN"/>
    <property type="match status" value="1"/>
</dbReference>
<proteinExistence type="predicted"/>
<dbReference type="AlphaFoldDB" id="A0A8S3W234"/>
<reference evidence="3" key="1">
    <citation type="submission" date="2021-04" db="EMBL/GenBank/DDBJ databases">
        <authorList>
            <person name="Tunstrom K."/>
        </authorList>
    </citation>
    <scope>NUCLEOTIDE SEQUENCE</scope>
</reference>
<dbReference type="PANTHER" id="PTHR23227:SF67">
    <property type="entry name" value="CRANIOFACIAL DEVELOPMENT PROTEIN 2-LIKE"/>
    <property type="match status" value="1"/>
</dbReference>
<feature type="region of interest" description="Disordered" evidence="1">
    <location>
        <begin position="1"/>
        <end position="34"/>
    </location>
</feature>
<protein>
    <submittedName>
        <fullName evidence="3">(apollo) hypothetical protein</fullName>
    </submittedName>
</protein>
<keyword evidence="4" id="KW-1185">Reference proteome</keyword>
<dbReference type="Pfam" id="PF03372">
    <property type="entry name" value="Exo_endo_phos"/>
    <property type="match status" value="1"/>
</dbReference>
<evidence type="ECO:0000256" key="1">
    <source>
        <dbReference type="SAM" id="MobiDB-lite"/>
    </source>
</evidence>
<dbReference type="InterPro" id="IPR027124">
    <property type="entry name" value="Swc5/CFDP1/2"/>
</dbReference>
<feature type="domain" description="Endonuclease/exonuclease/phosphatase" evidence="2">
    <location>
        <begin position="56"/>
        <end position="264"/>
    </location>
</feature>
<sequence>MERLRNALSLTDRASPRNDAQTHRPKSANSMLGLPSQGRARLTTLVPYRNLKVRFATLNVGTLTGKTKELASLFKRRRVDFICLQETRWTGSKARNIGEGYKLMYVGAKHGRNGVAIAVKEDHLENILEVNRINDRLMSIKVLVEGEVLNIVAAYAPQVGCSQAEKDNFWTSLEYILQLISPKETTLLGGDLNGHIGEANSAFKRVHGGYAYGTLNDAGKVILSTAAAFDLAIANSFFAKKIEHLITYKSGQTSSQIDYILINRAHIGRVTNCKEKPTQIPELTKWWNLKGEKIPEFCERLADLKVDVKSDIDTIWEHLPWHHYYEQLLSLPHLAATQLPGLEVNAGLIPPIHPDEVKKALHKMSNKKAIGPDGIPVEAWKCLGLRGLVLLTDFFNCMLFSSKMPKAWRLSTIVPIYKGKGSKYECNNYRGIKLLSHTMKLYERVIDSRIRSECELSKNHYGFVPGLSTTDPMFALNTIVEEYRAKNRPLYV</sequence>
<dbReference type="InterPro" id="IPR005135">
    <property type="entry name" value="Endo/exonuclease/phosphatase"/>
</dbReference>
<dbReference type="EMBL" id="CAJQZP010000080">
    <property type="protein sequence ID" value="CAG4936579.1"/>
    <property type="molecule type" value="Genomic_DNA"/>
</dbReference>
<dbReference type="OrthoDB" id="418748at2759"/>
<dbReference type="PANTHER" id="PTHR23227">
    <property type="entry name" value="BUCENTAUR RELATED"/>
    <property type="match status" value="1"/>
</dbReference>
<organism evidence="3 4">
    <name type="scientific">Parnassius apollo</name>
    <name type="common">Apollo butterfly</name>
    <name type="synonym">Papilio apollo</name>
    <dbReference type="NCBI Taxonomy" id="110799"/>
    <lineage>
        <taxon>Eukaryota</taxon>
        <taxon>Metazoa</taxon>
        <taxon>Ecdysozoa</taxon>
        <taxon>Arthropoda</taxon>
        <taxon>Hexapoda</taxon>
        <taxon>Insecta</taxon>
        <taxon>Pterygota</taxon>
        <taxon>Neoptera</taxon>
        <taxon>Endopterygota</taxon>
        <taxon>Lepidoptera</taxon>
        <taxon>Glossata</taxon>
        <taxon>Ditrysia</taxon>
        <taxon>Papilionoidea</taxon>
        <taxon>Papilionidae</taxon>
        <taxon>Parnassiinae</taxon>
        <taxon>Parnassini</taxon>
        <taxon>Parnassius</taxon>
        <taxon>Parnassius</taxon>
    </lineage>
</organism>
<evidence type="ECO:0000313" key="3">
    <source>
        <dbReference type="EMBL" id="CAG4936579.1"/>
    </source>
</evidence>
<name>A0A8S3W234_PARAO</name>
<gene>
    <name evidence="3" type="ORF">PAPOLLO_LOCUS1229</name>
</gene>
<evidence type="ECO:0000259" key="2">
    <source>
        <dbReference type="Pfam" id="PF03372"/>
    </source>
</evidence>
<comment type="caution">
    <text evidence="3">The sequence shown here is derived from an EMBL/GenBank/DDBJ whole genome shotgun (WGS) entry which is preliminary data.</text>
</comment>
<dbReference type="GO" id="GO:0003824">
    <property type="term" value="F:catalytic activity"/>
    <property type="evidence" value="ECO:0007669"/>
    <property type="project" value="InterPro"/>
</dbReference>
<evidence type="ECO:0000313" key="4">
    <source>
        <dbReference type="Proteomes" id="UP000691718"/>
    </source>
</evidence>